<protein>
    <submittedName>
        <fullName evidence="2">Uncharacterized protein</fullName>
    </submittedName>
</protein>
<dbReference type="AlphaFoldDB" id="A0A1U7P2I3"/>
<dbReference type="EMBL" id="MSTI01000035">
    <property type="protein sequence ID" value="OLV19366.1"/>
    <property type="molecule type" value="Genomic_DNA"/>
</dbReference>
<dbReference type="Proteomes" id="UP000186607">
    <property type="component" value="Unassembled WGS sequence"/>
</dbReference>
<proteinExistence type="predicted"/>
<comment type="caution">
    <text evidence="2">The sequence shown here is derived from an EMBL/GenBank/DDBJ whole genome shotgun (WGS) entry which is preliminary data.</text>
</comment>
<name>A0A1U7P2I3_9DEIO</name>
<gene>
    <name evidence="2" type="ORF">BOO71_0002854</name>
</gene>
<feature type="region of interest" description="Disordered" evidence="1">
    <location>
        <begin position="1"/>
        <end position="26"/>
    </location>
</feature>
<feature type="compositionally biased region" description="Low complexity" evidence="1">
    <location>
        <begin position="16"/>
        <end position="26"/>
    </location>
</feature>
<sequence length="63" mass="7123">MLGSPELHEFRPPPLQSQTTPLQATPPLQFCPESLSRALLAEENRQTLKLVGRLRWATQATRN</sequence>
<evidence type="ECO:0000313" key="2">
    <source>
        <dbReference type="EMBL" id="OLV19366.1"/>
    </source>
</evidence>
<feature type="compositionally biased region" description="Basic and acidic residues" evidence="1">
    <location>
        <begin position="1"/>
        <end position="11"/>
    </location>
</feature>
<organism evidence="2 3">
    <name type="scientific">Deinococcus marmoris</name>
    <dbReference type="NCBI Taxonomy" id="249408"/>
    <lineage>
        <taxon>Bacteria</taxon>
        <taxon>Thermotogati</taxon>
        <taxon>Deinococcota</taxon>
        <taxon>Deinococci</taxon>
        <taxon>Deinococcales</taxon>
        <taxon>Deinococcaceae</taxon>
        <taxon>Deinococcus</taxon>
    </lineage>
</organism>
<evidence type="ECO:0000313" key="3">
    <source>
        <dbReference type="Proteomes" id="UP000186607"/>
    </source>
</evidence>
<reference evidence="2 3" key="1">
    <citation type="submission" date="2017-01" db="EMBL/GenBank/DDBJ databases">
        <title>Genome Analysis of Deinococcus marmoris KOPRI26562.</title>
        <authorList>
            <person name="Kim J.H."/>
            <person name="Oh H.-M."/>
        </authorList>
    </citation>
    <scope>NUCLEOTIDE SEQUENCE [LARGE SCALE GENOMIC DNA]</scope>
    <source>
        <strain evidence="2 3">KOPRI26562</strain>
    </source>
</reference>
<dbReference type="STRING" id="249408.BOO71_0002854"/>
<keyword evidence="3" id="KW-1185">Reference proteome</keyword>
<accession>A0A1U7P2I3</accession>
<evidence type="ECO:0000256" key="1">
    <source>
        <dbReference type="SAM" id="MobiDB-lite"/>
    </source>
</evidence>